<dbReference type="EMBL" id="ML991789">
    <property type="protein sequence ID" value="KAF2235757.1"/>
    <property type="molecule type" value="Genomic_DNA"/>
</dbReference>
<reference evidence="2" key="1">
    <citation type="journal article" date="2020" name="Stud. Mycol.">
        <title>101 Dothideomycetes genomes: a test case for predicting lifestyles and emergence of pathogens.</title>
        <authorList>
            <person name="Haridas S."/>
            <person name="Albert R."/>
            <person name="Binder M."/>
            <person name="Bloem J."/>
            <person name="Labutti K."/>
            <person name="Salamov A."/>
            <person name="Andreopoulos B."/>
            <person name="Baker S."/>
            <person name="Barry K."/>
            <person name="Bills G."/>
            <person name="Bluhm B."/>
            <person name="Cannon C."/>
            <person name="Castanera R."/>
            <person name="Culley D."/>
            <person name="Daum C."/>
            <person name="Ezra D."/>
            <person name="Gonzalez J."/>
            <person name="Henrissat B."/>
            <person name="Kuo A."/>
            <person name="Liang C."/>
            <person name="Lipzen A."/>
            <person name="Lutzoni F."/>
            <person name="Magnuson J."/>
            <person name="Mondo S."/>
            <person name="Nolan M."/>
            <person name="Ohm R."/>
            <person name="Pangilinan J."/>
            <person name="Park H.-J."/>
            <person name="Ramirez L."/>
            <person name="Alfaro M."/>
            <person name="Sun H."/>
            <person name="Tritt A."/>
            <person name="Yoshinaga Y."/>
            <person name="Zwiers L.-H."/>
            <person name="Turgeon B."/>
            <person name="Goodwin S."/>
            <person name="Spatafora J."/>
            <person name="Crous P."/>
            <person name="Grigoriev I."/>
        </authorList>
    </citation>
    <scope>NUCLEOTIDE SEQUENCE</scope>
    <source>
        <strain evidence="2">Tuck. ex Michener</strain>
    </source>
</reference>
<feature type="region of interest" description="Disordered" evidence="1">
    <location>
        <begin position="126"/>
        <end position="149"/>
    </location>
</feature>
<feature type="compositionally biased region" description="Basic and acidic residues" evidence="1">
    <location>
        <begin position="129"/>
        <end position="143"/>
    </location>
</feature>
<accession>A0A6A6HCI4</accession>
<name>A0A6A6HCI4_VIRVR</name>
<dbReference type="InterPro" id="IPR024079">
    <property type="entry name" value="MetalloPept_cat_dom_sf"/>
</dbReference>
<dbReference type="AlphaFoldDB" id="A0A6A6HCI4"/>
<evidence type="ECO:0000256" key="1">
    <source>
        <dbReference type="SAM" id="MobiDB-lite"/>
    </source>
</evidence>
<dbReference type="OrthoDB" id="5381562at2759"/>
<gene>
    <name evidence="2" type="ORF">EV356DRAFT_499389</name>
</gene>
<sequence>MMKGITSSTNNYAIQFSCGNAKPCKKGSIMVTDATPGSATDVKKIEVCNDFWTSTSTNHLLYDSSKTSPDPPYRSNDDKGWCAKRTEDKEENVSKIKDDDFTTAGHSVLHELTHLDSLAKIAGLEGDEDQKNAHGTTDADKKGQPSGAREFLEQYKKGKTKDTSPDYNAESYVAAATEVYFMNLCGFSEIDPVVKS</sequence>
<evidence type="ECO:0008006" key="4">
    <source>
        <dbReference type="Google" id="ProtNLM"/>
    </source>
</evidence>
<evidence type="ECO:0000313" key="2">
    <source>
        <dbReference type="EMBL" id="KAF2235757.1"/>
    </source>
</evidence>
<evidence type="ECO:0000313" key="3">
    <source>
        <dbReference type="Proteomes" id="UP000800092"/>
    </source>
</evidence>
<proteinExistence type="predicted"/>
<organism evidence="2 3">
    <name type="scientific">Viridothelium virens</name>
    <name type="common">Speckled blister lichen</name>
    <name type="synonym">Trypethelium virens</name>
    <dbReference type="NCBI Taxonomy" id="1048519"/>
    <lineage>
        <taxon>Eukaryota</taxon>
        <taxon>Fungi</taxon>
        <taxon>Dikarya</taxon>
        <taxon>Ascomycota</taxon>
        <taxon>Pezizomycotina</taxon>
        <taxon>Dothideomycetes</taxon>
        <taxon>Dothideomycetes incertae sedis</taxon>
        <taxon>Trypetheliales</taxon>
        <taxon>Trypetheliaceae</taxon>
        <taxon>Viridothelium</taxon>
    </lineage>
</organism>
<protein>
    <recommendedName>
        <fullName evidence="4">Lysine-specific metallo-endopeptidase domain-containing protein</fullName>
    </recommendedName>
</protein>
<keyword evidence="3" id="KW-1185">Reference proteome</keyword>
<feature type="region of interest" description="Disordered" evidence="1">
    <location>
        <begin position="60"/>
        <end position="79"/>
    </location>
</feature>
<dbReference type="Proteomes" id="UP000800092">
    <property type="component" value="Unassembled WGS sequence"/>
</dbReference>
<dbReference type="Gene3D" id="3.40.390.10">
    <property type="entry name" value="Collagenase (Catalytic Domain)"/>
    <property type="match status" value="1"/>
</dbReference>
<dbReference type="GO" id="GO:0008237">
    <property type="term" value="F:metallopeptidase activity"/>
    <property type="evidence" value="ECO:0007669"/>
    <property type="project" value="InterPro"/>
</dbReference>